<gene>
    <name evidence="2" type="ORF">PG991_016201</name>
</gene>
<dbReference type="Proteomes" id="UP001396898">
    <property type="component" value="Unassembled WGS sequence"/>
</dbReference>
<evidence type="ECO:0000313" key="2">
    <source>
        <dbReference type="EMBL" id="KAK7994613.1"/>
    </source>
</evidence>
<keyword evidence="3" id="KW-1185">Reference proteome</keyword>
<name>A0ABR1R0W3_9PEZI</name>
<comment type="caution">
    <text evidence="2">The sequence shown here is derived from an EMBL/GenBank/DDBJ whole genome shotgun (WGS) entry which is preliminary data.</text>
</comment>
<protein>
    <submittedName>
        <fullName evidence="2">Uncharacterized protein</fullName>
    </submittedName>
</protein>
<accession>A0ABR1R0W3</accession>
<dbReference type="EMBL" id="JAQQWI010000024">
    <property type="protein sequence ID" value="KAK7994613.1"/>
    <property type="molecule type" value="Genomic_DNA"/>
</dbReference>
<evidence type="ECO:0000313" key="3">
    <source>
        <dbReference type="Proteomes" id="UP001396898"/>
    </source>
</evidence>
<reference evidence="2 3" key="1">
    <citation type="submission" date="2023-01" db="EMBL/GenBank/DDBJ databases">
        <title>Analysis of 21 Apiospora genomes using comparative genomics revels a genus with tremendous synthesis potential of carbohydrate active enzymes and secondary metabolites.</title>
        <authorList>
            <person name="Sorensen T."/>
        </authorList>
    </citation>
    <scope>NUCLEOTIDE SEQUENCE [LARGE SCALE GENOMIC DNA]</scope>
    <source>
        <strain evidence="2 3">CBS 20057</strain>
    </source>
</reference>
<feature type="coiled-coil region" evidence="1">
    <location>
        <begin position="157"/>
        <end position="191"/>
    </location>
</feature>
<evidence type="ECO:0000256" key="1">
    <source>
        <dbReference type="SAM" id="Coils"/>
    </source>
</evidence>
<organism evidence="2 3">
    <name type="scientific">Apiospora marii</name>
    <dbReference type="NCBI Taxonomy" id="335849"/>
    <lineage>
        <taxon>Eukaryota</taxon>
        <taxon>Fungi</taxon>
        <taxon>Dikarya</taxon>
        <taxon>Ascomycota</taxon>
        <taxon>Pezizomycotina</taxon>
        <taxon>Sordariomycetes</taxon>
        <taxon>Xylariomycetidae</taxon>
        <taxon>Amphisphaeriales</taxon>
        <taxon>Apiosporaceae</taxon>
        <taxon>Apiospora</taxon>
    </lineage>
</organism>
<sequence>MASVHRRDVKTRAERRLKRVDSNLSRVTGLSSLAGSVRSIASSTCSQGGSIRSKASWSSLAGRQGKAVLEPDRDFSWAPSSYIDTSVPRKTCHKIMPEEPGAVDEDDYDYHNATRDGGVRVLVGNDGSNEDPADHSCVLDHLDADGVPTTYSEDQGSAFTEDYVMQVEQELKEARENAHKARKKLKHYTMLYEQALQSKDFEKPPARCPDPSPFLAQYYDRAVTDTTAATSRDDDQELPSPPRVPATRRYWDVMAKGEAKVDKWQRAVYEWEEAAVQLHAEIVSFQIDLDVREQFQWQ</sequence>
<proteinExistence type="predicted"/>
<keyword evidence="1" id="KW-0175">Coiled coil</keyword>